<proteinExistence type="predicted"/>
<comment type="caution">
    <text evidence="2">The sequence shown here is derived from an EMBL/GenBank/DDBJ whole genome shotgun (WGS) entry which is preliminary data.</text>
</comment>
<dbReference type="EMBL" id="JBBMFF010000280">
    <property type="protein sequence ID" value="MEQ2512420.1"/>
    <property type="molecule type" value="Genomic_DNA"/>
</dbReference>
<keyword evidence="1" id="KW-1133">Transmembrane helix</keyword>
<evidence type="ECO:0000313" key="2">
    <source>
        <dbReference type="EMBL" id="MEQ2512420.1"/>
    </source>
</evidence>
<accession>A0ABV1GAJ3</accession>
<keyword evidence="3" id="KW-1185">Reference proteome</keyword>
<keyword evidence="1" id="KW-0812">Transmembrane</keyword>
<name>A0ABV1GAJ3_9FIRM</name>
<gene>
    <name evidence="2" type="ORF">WMO66_14410</name>
</gene>
<reference evidence="2 3" key="1">
    <citation type="submission" date="2024-03" db="EMBL/GenBank/DDBJ databases">
        <title>Human intestinal bacterial collection.</title>
        <authorList>
            <person name="Pauvert C."/>
            <person name="Hitch T.C.A."/>
            <person name="Clavel T."/>
        </authorList>
    </citation>
    <scope>NUCLEOTIDE SEQUENCE [LARGE SCALE GENOMIC DNA]</scope>
    <source>
        <strain evidence="2 3">CLA-AA-H192</strain>
    </source>
</reference>
<evidence type="ECO:0000313" key="3">
    <source>
        <dbReference type="Proteomes" id="UP001491552"/>
    </source>
</evidence>
<sequence>MEMTNNYVGKTVKLSILCVIMAATIAFSIWHSCGYCASADDVAQIFRQNEQLFERCQSALEREPAISHIVFREGECVSNVSYYCIDGVYYAGAIPGKELANIVSELENAIPLRRIQIRDGGKKVNFFLQVSNLLNAAGIWYLEDGGLDTMYIKTYIKESVECIPNWFCYIT</sequence>
<organism evidence="2 3">
    <name type="scientific">Faecousia intestinalis</name>
    <dbReference type="NCBI Taxonomy" id="3133167"/>
    <lineage>
        <taxon>Bacteria</taxon>
        <taxon>Bacillati</taxon>
        <taxon>Bacillota</taxon>
        <taxon>Clostridia</taxon>
        <taxon>Eubacteriales</taxon>
        <taxon>Oscillospiraceae</taxon>
        <taxon>Faecousia</taxon>
    </lineage>
</organism>
<dbReference type="Proteomes" id="UP001491552">
    <property type="component" value="Unassembled WGS sequence"/>
</dbReference>
<keyword evidence="1" id="KW-0472">Membrane</keyword>
<feature type="transmembrane region" description="Helical" evidence="1">
    <location>
        <begin position="12"/>
        <end position="30"/>
    </location>
</feature>
<evidence type="ECO:0000256" key="1">
    <source>
        <dbReference type="SAM" id="Phobius"/>
    </source>
</evidence>
<dbReference type="RefSeq" id="WP_349137046.1">
    <property type="nucleotide sequence ID" value="NZ_JBBMFF010000280.1"/>
</dbReference>
<protein>
    <submittedName>
        <fullName evidence="2">Uncharacterized protein</fullName>
    </submittedName>
</protein>